<name>A0A4Z1P2Q8_9PEZI</name>
<evidence type="ECO:0000313" key="1">
    <source>
        <dbReference type="EMBL" id="TID15898.1"/>
    </source>
</evidence>
<dbReference type="AlphaFoldDB" id="A0A4Z1P2Q8"/>
<dbReference type="Proteomes" id="UP000298493">
    <property type="component" value="Unassembled WGS sequence"/>
</dbReference>
<comment type="caution">
    <text evidence="1">The sequence shown here is derived from an EMBL/GenBank/DDBJ whole genome shotgun (WGS) entry which is preliminary data.</text>
</comment>
<sequence>MTFEATCDKSPTTLKTFIDMVVAVEVVVCGHRQRAALNNLIVSLRMLSGIPAQSWCWHEMLPGIGRSRQPIHETVTGVGTSMVGTLSKLQMCSCSSGFRYCIPIPYSLRSGLQDQILQARKVQEYLRSLLQSQQGQAHLMLLTARFDTSYCALDTLVSKRWRKQCIYPAQ</sequence>
<keyword evidence="2" id="KW-1185">Reference proteome</keyword>
<gene>
    <name evidence="1" type="ORF">E6O75_ATG08956</name>
</gene>
<reference evidence="1 2" key="1">
    <citation type="submission" date="2019-04" db="EMBL/GenBank/DDBJ databases">
        <title>High contiguity whole genome sequence and gene annotation resource for two Venturia nashicola isolates.</title>
        <authorList>
            <person name="Prokchorchik M."/>
            <person name="Won K."/>
            <person name="Lee Y."/>
            <person name="Choi E.D."/>
            <person name="Segonzac C."/>
            <person name="Sohn K.H."/>
        </authorList>
    </citation>
    <scope>NUCLEOTIDE SEQUENCE [LARGE SCALE GENOMIC DNA]</scope>
    <source>
        <strain evidence="1 2">PRI2</strain>
    </source>
</reference>
<proteinExistence type="predicted"/>
<organism evidence="1 2">
    <name type="scientific">Venturia nashicola</name>
    <dbReference type="NCBI Taxonomy" id="86259"/>
    <lineage>
        <taxon>Eukaryota</taxon>
        <taxon>Fungi</taxon>
        <taxon>Dikarya</taxon>
        <taxon>Ascomycota</taxon>
        <taxon>Pezizomycotina</taxon>
        <taxon>Dothideomycetes</taxon>
        <taxon>Pleosporomycetidae</taxon>
        <taxon>Venturiales</taxon>
        <taxon>Venturiaceae</taxon>
        <taxon>Venturia</taxon>
    </lineage>
</organism>
<evidence type="ECO:0000313" key="2">
    <source>
        <dbReference type="Proteomes" id="UP000298493"/>
    </source>
</evidence>
<protein>
    <submittedName>
        <fullName evidence="1">Uncharacterized protein</fullName>
    </submittedName>
</protein>
<accession>A0A4Z1P2Q8</accession>
<dbReference type="EMBL" id="SNSC02000019">
    <property type="protein sequence ID" value="TID15898.1"/>
    <property type="molecule type" value="Genomic_DNA"/>
</dbReference>